<feature type="domain" description="Methyl-accepting transducer" evidence="8">
    <location>
        <begin position="257"/>
        <end position="521"/>
    </location>
</feature>
<dbReference type="GO" id="GO:0004888">
    <property type="term" value="F:transmembrane signaling receptor activity"/>
    <property type="evidence" value="ECO:0007669"/>
    <property type="project" value="InterPro"/>
</dbReference>
<organism evidence="11 12">
    <name type="scientific">Sulfurospirillum diekertiae</name>
    <dbReference type="NCBI Taxonomy" id="1854492"/>
    <lineage>
        <taxon>Bacteria</taxon>
        <taxon>Pseudomonadati</taxon>
        <taxon>Campylobacterota</taxon>
        <taxon>Epsilonproteobacteria</taxon>
        <taxon>Campylobacterales</taxon>
        <taxon>Sulfurospirillaceae</taxon>
        <taxon>Sulfurospirillum</taxon>
    </lineage>
</organism>
<dbReference type="PROSITE" id="PS50885">
    <property type="entry name" value="HAMP"/>
    <property type="match status" value="1"/>
</dbReference>
<protein>
    <submittedName>
        <fullName evidence="11">Methyl-accepting chemotaxis protein McpU</fullName>
    </submittedName>
</protein>
<evidence type="ECO:0000256" key="1">
    <source>
        <dbReference type="ARBA" id="ARBA00022723"/>
    </source>
</evidence>
<dbReference type="Gene3D" id="1.10.287.950">
    <property type="entry name" value="Methyl-accepting chemotaxis protein"/>
    <property type="match status" value="1"/>
</dbReference>
<keyword evidence="12" id="KW-1185">Reference proteome</keyword>
<dbReference type="GO" id="GO:0046872">
    <property type="term" value="F:metal ion binding"/>
    <property type="evidence" value="ECO:0007669"/>
    <property type="project" value="UniProtKB-KW"/>
</dbReference>
<evidence type="ECO:0000256" key="3">
    <source>
        <dbReference type="ARBA" id="ARBA00023224"/>
    </source>
</evidence>
<dbReference type="PRINTS" id="PR00260">
    <property type="entry name" value="CHEMTRNSDUCR"/>
</dbReference>
<dbReference type="OrthoDB" id="9776024at2"/>
<dbReference type="CDD" id="cd06225">
    <property type="entry name" value="HAMP"/>
    <property type="match status" value="1"/>
</dbReference>
<name>A0A1Y0HLQ7_9BACT</name>
<evidence type="ECO:0000259" key="8">
    <source>
        <dbReference type="PROSITE" id="PS50111"/>
    </source>
</evidence>
<feature type="domain" description="HAMP" evidence="9">
    <location>
        <begin position="198"/>
        <end position="252"/>
    </location>
</feature>
<dbReference type="SMART" id="SM00283">
    <property type="entry name" value="MA"/>
    <property type="match status" value="1"/>
</dbReference>
<dbReference type="PANTHER" id="PTHR32089">
    <property type="entry name" value="METHYL-ACCEPTING CHEMOTAXIS PROTEIN MCPB"/>
    <property type="match status" value="1"/>
</dbReference>
<keyword evidence="2 6" id="KW-0408">Iron</keyword>
<keyword evidence="6" id="KW-0349">Heme</keyword>
<dbReference type="PROSITE" id="PS50111">
    <property type="entry name" value="CHEMOTAXIS_TRANSDUC_2"/>
    <property type="match status" value="1"/>
</dbReference>
<keyword evidence="3 5" id="KW-0807">Transducer</keyword>
<dbReference type="GO" id="GO:0016020">
    <property type="term" value="C:membrane"/>
    <property type="evidence" value="ECO:0007669"/>
    <property type="project" value="InterPro"/>
</dbReference>
<evidence type="ECO:0000256" key="6">
    <source>
        <dbReference type="PROSITE-ProRule" id="PRU00433"/>
    </source>
</evidence>
<keyword evidence="1 6" id="KW-0479">Metal-binding</keyword>
<sequence>MKKGIGLKIGLTLIPLLLTSFIILQFFIVNEFKKSSQIQSENNLNLFSQSVFQTVRAAMNLGDRALIEKSLKDAGEMKGIQELKIHQSQVVIDTFGINAKPSTDEAVIGIFKNPVQHSVTLDDAKGHRLRLLKPLIAEQDCLACHATSQKGDVLGVMDMTFSFAEIDEYIGAISWKLISIFILSLLITSVLIMLVLKRVVGNPLGILLERIKDLSSGNGDLTARVQINSQDEMGDIAQYINIFIEKIQSIILSSQKISQNVEHTGETLNTNAVEFSKGVVDQAHQIKMSFDLMKDIETDLDLSEELAIHTVEDNTSSFNVLEKMSIALNDVVQNINGASDSEQEMAHQIQNVVSQTDQIKGVLAMIKDIADQTNLLALNAAIEAARAGEHGRGFAVVADEVRKLAERTQKSLAEIDATISVIVQGVTQLSSNMEVNAENINLISQSAFDVQNATEETKNRTLESIEVSKKASKKVVEISHLTNQMMEQMKRTLSLSNNNEKIAEELSHISQRMLDSSQNLDSTLSTFKA</sequence>
<dbReference type="InterPro" id="IPR009056">
    <property type="entry name" value="Cyt_c-like_dom"/>
</dbReference>
<proteinExistence type="inferred from homology"/>
<dbReference type="Pfam" id="PF00672">
    <property type="entry name" value="HAMP"/>
    <property type="match status" value="1"/>
</dbReference>
<evidence type="ECO:0000259" key="9">
    <source>
        <dbReference type="PROSITE" id="PS50885"/>
    </source>
</evidence>
<dbReference type="PANTHER" id="PTHR32089:SF114">
    <property type="entry name" value="METHYL-ACCEPTING CHEMOTAXIS PROTEIN MCPB"/>
    <property type="match status" value="1"/>
</dbReference>
<dbReference type="PROSITE" id="PS51007">
    <property type="entry name" value="CYTC"/>
    <property type="match status" value="1"/>
</dbReference>
<dbReference type="Gene3D" id="3.30.450.290">
    <property type="match status" value="1"/>
</dbReference>
<dbReference type="InterPro" id="IPR004090">
    <property type="entry name" value="Chemotax_Me-accpt_rcpt"/>
</dbReference>
<dbReference type="SMART" id="SM00304">
    <property type="entry name" value="HAMP"/>
    <property type="match status" value="1"/>
</dbReference>
<feature type="transmembrane region" description="Helical" evidence="7">
    <location>
        <begin position="177"/>
        <end position="196"/>
    </location>
</feature>
<evidence type="ECO:0000259" key="10">
    <source>
        <dbReference type="PROSITE" id="PS51007"/>
    </source>
</evidence>
<keyword evidence="7" id="KW-0472">Membrane</keyword>
<keyword evidence="7" id="KW-0812">Transmembrane</keyword>
<dbReference type="GO" id="GO:0006935">
    <property type="term" value="P:chemotaxis"/>
    <property type="evidence" value="ECO:0007669"/>
    <property type="project" value="InterPro"/>
</dbReference>
<evidence type="ECO:0000313" key="11">
    <source>
        <dbReference type="EMBL" id="ARU49049.1"/>
    </source>
</evidence>
<dbReference type="Pfam" id="PF00015">
    <property type="entry name" value="MCPsignal"/>
    <property type="match status" value="1"/>
</dbReference>
<dbReference type="GO" id="GO:0009055">
    <property type="term" value="F:electron transfer activity"/>
    <property type="evidence" value="ECO:0007669"/>
    <property type="project" value="InterPro"/>
</dbReference>
<evidence type="ECO:0000256" key="4">
    <source>
        <dbReference type="ARBA" id="ARBA00029447"/>
    </source>
</evidence>
<dbReference type="SUPFAM" id="SSF58104">
    <property type="entry name" value="Methyl-accepting chemotaxis protein (MCP) signaling domain"/>
    <property type="match status" value="1"/>
</dbReference>
<feature type="transmembrane region" description="Helical" evidence="7">
    <location>
        <begin position="6"/>
        <end position="29"/>
    </location>
</feature>
<dbReference type="GO" id="GO:0007165">
    <property type="term" value="P:signal transduction"/>
    <property type="evidence" value="ECO:0007669"/>
    <property type="project" value="UniProtKB-KW"/>
</dbReference>
<dbReference type="RefSeq" id="WP_087438858.1">
    <property type="nucleotide sequence ID" value="NZ_CP021416.1"/>
</dbReference>
<evidence type="ECO:0000256" key="2">
    <source>
        <dbReference type="ARBA" id="ARBA00023004"/>
    </source>
</evidence>
<dbReference type="Proteomes" id="UP000196005">
    <property type="component" value="Chromosome"/>
</dbReference>
<evidence type="ECO:0000256" key="7">
    <source>
        <dbReference type="SAM" id="Phobius"/>
    </source>
</evidence>
<dbReference type="EMBL" id="CP021416">
    <property type="protein sequence ID" value="ARU49049.1"/>
    <property type="molecule type" value="Genomic_DNA"/>
</dbReference>
<comment type="similarity">
    <text evidence="4">Belongs to the methyl-accepting chemotaxis (MCP) protein family.</text>
</comment>
<dbReference type="InterPro" id="IPR003660">
    <property type="entry name" value="HAMP_dom"/>
</dbReference>
<dbReference type="InterPro" id="IPR004089">
    <property type="entry name" value="MCPsignal_dom"/>
</dbReference>
<gene>
    <name evidence="11" type="ORF">Sdiek1_1890</name>
</gene>
<evidence type="ECO:0000256" key="5">
    <source>
        <dbReference type="PROSITE-ProRule" id="PRU00284"/>
    </source>
</evidence>
<dbReference type="KEGG" id="suls:Sdiek1_1890"/>
<dbReference type="AlphaFoldDB" id="A0A1Y0HLQ7"/>
<dbReference type="GO" id="GO:0020037">
    <property type="term" value="F:heme binding"/>
    <property type="evidence" value="ECO:0007669"/>
    <property type="project" value="InterPro"/>
</dbReference>
<feature type="domain" description="Cytochrome c" evidence="10">
    <location>
        <begin position="121"/>
        <end position="244"/>
    </location>
</feature>
<accession>A0A1Y0HLQ7</accession>
<evidence type="ECO:0000313" key="12">
    <source>
        <dbReference type="Proteomes" id="UP000196005"/>
    </source>
</evidence>
<reference evidence="12" key="1">
    <citation type="submission" date="2017-05" db="EMBL/GenBank/DDBJ databases">
        <title>Dechlorination kinetics govern the competition between two new strains of the genus Sulfurospirillum.</title>
        <authorList>
            <person name="Buttet G.F."/>
            <person name="Murray A.M."/>
            <person name="Goris T."/>
            <person name="Burion M."/>
            <person name="Lin B."/>
            <person name="Rolle M."/>
            <person name="Maillard J."/>
        </authorList>
    </citation>
    <scope>NUCLEOTIDE SEQUENCE [LARGE SCALE GENOMIC DNA]</scope>
    <source>
        <strain evidence="12">SL2-1</strain>
    </source>
</reference>
<keyword evidence="7" id="KW-1133">Transmembrane helix</keyword>